<dbReference type="AlphaFoldDB" id="A0A8S1VQJ5"/>
<proteinExistence type="predicted"/>
<comment type="caution">
    <text evidence="1">The sequence shown here is derived from an EMBL/GenBank/DDBJ whole genome shotgun (WGS) entry which is preliminary data.</text>
</comment>
<evidence type="ECO:0000313" key="2">
    <source>
        <dbReference type="Proteomes" id="UP000683925"/>
    </source>
</evidence>
<organism evidence="1 2">
    <name type="scientific">Paramecium octaurelia</name>
    <dbReference type="NCBI Taxonomy" id="43137"/>
    <lineage>
        <taxon>Eukaryota</taxon>
        <taxon>Sar</taxon>
        <taxon>Alveolata</taxon>
        <taxon>Ciliophora</taxon>
        <taxon>Intramacronucleata</taxon>
        <taxon>Oligohymenophorea</taxon>
        <taxon>Peniculida</taxon>
        <taxon>Parameciidae</taxon>
        <taxon>Paramecium</taxon>
    </lineage>
</organism>
<dbReference type="EMBL" id="CAJJDP010000069">
    <property type="protein sequence ID" value="CAD8177912.1"/>
    <property type="molecule type" value="Genomic_DNA"/>
</dbReference>
<accession>A0A8S1VQJ5</accession>
<evidence type="ECO:0000313" key="1">
    <source>
        <dbReference type="EMBL" id="CAD8177912.1"/>
    </source>
</evidence>
<gene>
    <name evidence="1" type="ORF">POCTA_138.1.T0700033</name>
</gene>
<sequence length="179" mass="21953">MKVRQKNSYFKQLYFFQKSTNQNILIVNLIYYYDIRMNQIKLFISGKEVILESRNIEWQQFFLSIARVCVIQNYVQQLQDYNQNLFDSGKKMYYFIKMYTFNKLYQIWYRVIQSQQTFRQFNKFKMIQMFLNHIIDIQNLGNTGDSEQQNGYRKLLLLIRMLCSFGNGIGFFQQRIYQI</sequence>
<dbReference type="Proteomes" id="UP000683925">
    <property type="component" value="Unassembled WGS sequence"/>
</dbReference>
<keyword evidence="2" id="KW-1185">Reference proteome</keyword>
<name>A0A8S1VQJ5_PAROT</name>
<protein>
    <submittedName>
        <fullName evidence="1">Uncharacterized protein</fullName>
    </submittedName>
</protein>
<reference evidence="1" key="1">
    <citation type="submission" date="2021-01" db="EMBL/GenBank/DDBJ databases">
        <authorList>
            <consortium name="Genoscope - CEA"/>
            <person name="William W."/>
        </authorList>
    </citation>
    <scope>NUCLEOTIDE SEQUENCE</scope>
</reference>